<dbReference type="AlphaFoldDB" id="A0A365XVT2"/>
<feature type="transmembrane region" description="Helical" evidence="1">
    <location>
        <begin position="160"/>
        <end position="180"/>
    </location>
</feature>
<proteinExistence type="predicted"/>
<evidence type="ECO:0000313" key="2">
    <source>
        <dbReference type="EMBL" id="RBL90121.1"/>
    </source>
</evidence>
<dbReference type="EMBL" id="QFFJ01000002">
    <property type="protein sequence ID" value="RBL90121.1"/>
    <property type="molecule type" value="Genomic_DNA"/>
</dbReference>
<feature type="transmembrane region" description="Helical" evidence="1">
    <location>
        <begin position="132"/>
        <end position="154"/>
    </location>
</feature>
<keyword evidence="1" id="KW-1133">Transmembrane helix</keyword>
<reference evidence="2 3" key="1">
    <citation type="submission" date="2018-05" db="EMBL/GenBank/DDBJ databases">
        <title>Chitinophaga sp. K3CV102501T nov., isolated from isolated from a monsoon evergreen broad-leaved forest soil.</title>
        <authorList>
            <person name="Lv Y."/>
        </authorList>
    </citation>
    <scope>NUCLEOTIDE SEQUENCE [LARGE SCALE GENOMIC DNA]</scope>
    <source>
        <strain evidence="2 3">GDMCC 1.1325</strain>
    </source>
</reference>
<keyword evidence="1" id="KW-0472">Membrane</keyword>
<accession>A0A365XVT2</accession>
<dbReference type="RefSeq" id="WP_113618872.1">
    <property type="nucleotide sequence ID" value="NZ_QFFJ01000002.1"/>
</dbReference>
<evidence type="ECO:0000313" key="3">
    <source>
        <dbReference type="Proteomes" id="UP000253410"/>
    </source>
</evidence>
<protein>
    <submittedName>
        <fullName evidence="2">Uncharacterized protein</fullName>
    </submittedName>
</protein>
<evidence type="ECO:0000256" key="1">
    <source>
        <dbReference type="SAM" id="Phobius"/>
    </source>
</evidence>
<organism evidence="2 3">
    <name type="scientific">Chitinophaga flava</name>
    <dbReference type="NCBI Taxonomy" id="2259036"/>
    <lineage>
        <taxon>Bacteria</taxon>
        <taxon>Pseudomonadati</taxon>
        <taxon>Bacteroidota</taxon>
        <taxon>Chitinophagia</taxon>
        <taxon>Chitinophagales</taxon>
        <taxon>Chitinophagaceae</taxon>
        <taxon>Chitinophaga</taxon>
    </lineage>
</organism>
<gene>
    <name evidence="2" type="ORF">DF182_27015</name>
</gene>
<dbReference type="OrthoDB" id="5706484at2"/>
<keyword evidence="3" id="KW-1185">Reference proteome</keyword>
<comment type="caution">
    <text evidence="2">The sequence shown here is derived from an EMBL/GenBank/DDBJ whole genome shotgun (WGS) entry which is preliminary data.</text>
</comment>
<dbReference type="Proteomes" id="UP000253410">
    <property type="component" value="Unassembled WGS sequence"/>
</dbReference>
<name>A0A365XVT2_9BACT</name>
<keyword evidence="1" id="KW-0812">Transmembrane</keyword>
<feature type="transmembrane region" description="Helical" evidence="1">
    <location>
        <begin position="80"/>
        <end position="101"/>
    </location>
</feature>
<feature type="transmembrane region" description="Helical" evidence="1">
    <location>
        <begin position="56"/>
        <end position="74"/>
    </location>
</feature>
<sequence>MEDIKLENLWNDFNRKVEEASILNMQAWMVNLETFTHLQQFKVKTILNSVARFKTWAVLLGIVLVLLLGFLVYADHLRNPFFTISMGMIMLFSILAIIVYLRQVIQIRRIDLSNSVTDTLQRLSALQASTIHIYRVLFLQMPFYCTWFWTPAWIQEKAGAFWLTAFPVTLGFTLLSIWLFRNITPQNMEKKWFRILFGSKEWTYIIKATHEVEEIERFKNK</sequence>